<organism evidence="2 3">
    <name type="scientific">Canna indica</name>
    <name type="common">Indian-shot</name>
    <dbReference type="NCBI Taxonomy" id="4628"/>
    <lineage>
        <taxon>Eukaryota</taxon>
        <taxon>Viridiplantae</taxon>
        <taxon>Streptophyta</taxon>
        <taxon>Embryophyta</taxon>
        <taxon>Tracheophyta</taxon>
        <taxon>Spermatophyta</taxon>
        <taxon>Magnoliopsida</taxon>
        <taxon>Liliopsida</taxon>
        <taxon>Zingiberales</taxon>
        <taxon>Cannaceae</taxon>
        <taxon>Canna</taxon>
    </lineage>
</organism>
<dbReference type="Pfam" id="PF10551">
    <property type="entry name" value="MULE"/>
    <property type="match status" value="1"/>
</dbReference>
<dbReference type="Proteomes" id="UP001327560">
    <property type="component" value="Chromosome 3"/>
</dbReference>
<dbReference type="InterPro" id="IPR018289">
    <property type="entry name" value="MULE_transposase_dom"/>
</dbReference>
<dbReference type="PANTHER" id="PTHR31973">
    <property type="entry name" value="POLYPROTEIN, PUTATIVE-RELATED"/>
    <property type="match status" value="1"/>
</dbReference>
<keyword evidence="3" id="KW-1185">Reference proteome</keyword>
<feature type="domain" description="MULE transposase" evidence="1">
    <location>
        <begin position="83"/>
        <end position="174"/>
    </location>
</feature>
<reference evidence="2 3" key="1">
    <citation type="submission" date="2023-10" db="EMBL/GenBank/DDBJ databases">
        <title>Chromosome-scale genome assembly provides insights into flower coloration mechanisms of Canna indica.</title>
        <authorList>
            <person name="Li C."/>
        </authorList>
    </citation>
    <scope>NUCLEOTIDE SEQUENCE [LARGE SCALE GENOMIC DNA]</scope>
    <source>
        <tissue evidence="2">Flower</tissue>
    </source>
</reference>
<evidence type="ECO:0000259" key="1">
    <source>
        <dbReference type="Pfam" id="PF10551"/>
    </source>
</evidence>
<sequence>MQRDIDQKFVISVTKNVCYRARARALKALSGSLTNHYKMLSSHVAELKKVYKHGLFSIMVEGHNRFKRMFVGFDALKEGFLGGCFLKSEVGGQLLSVVGRDGNNQIFPVCWDVVEGENEDSWRSFLIRLTEHLGIVDGFGLTIISDQQKGLQNAVRAFMPNAEHRNCARHLYANWKKKHVGYALKNLFWKAAKSTTEAQFNEHMYEMKVLSQVAHDDFIKIGSNKFCRFKISTLPKCEIIDNNMFECFNGYILRAKNRLLIDMLEDIRRTIMKTMAEKRETIMKSDDTICPKIRKNVEENKIVRWRLVHYFLDYQAI</sequence>
<proteinExistence type="predicted"/>
<gene>
    <name evidence="2" type="ORF">Cni_G09489</name>
</gene>
<accession>A0AAQ3K857</accession>
<evidence type="ECO:0000313" key="2">
    <source>
        <dbReference type="EMBL" id="WOL00776.1"/>
    </source>
</evidence>
<dbReference type="PANTHER" id="PTHR31973:SF187">
    <property type="entry name" value="MUTATOR TRANSPOSASE MUDRA PROTEIN"/>
    <property type="match status" value="1"/>
</dbReference>
<protein>
    <recommendedName>
        <fullName evidence="1">MULE transposase domain-containing protein</fullName>
    </recommendedName>
</protein>
<evidence type="ECO:0000313" key="3">
    <source>
        <dbReference type="Proteomes" id="UP001327560"/>
    </source>
</evidence>
<name>A0AAQ3K857_9LILI</name>
<dbReference type="EMBL" id="CP136892">
    <property type="protein sequence ID" value="WOL00776.1"/>
    <property type="molecule type" value="Genomic_DNA"/>
</dbReference>
<dbReference type="AlphaFoldDB" id="A0AAQ3K857"/>